<dbReference type="Pfam" id="PF05685">
    <property type="entry name" value="Uma2"/>
    <property type="match status" value="1"/>
</dbReference>
<organism evidence="2 3">
    <name type="scientific">Thiospirillum jenense</name>
    <dbReference type="NCBI Taxonomy" id="1653858"/>
    <lineage>
        <taxon>Bacteria</taxon>
        <taxon>Pseudomonadati</taxon>
        <taxon>Pseudomonadota</taxon>
        <taxon>Gammaproteobacteria</taxon>
        <taxon>Chromatiales</taxon>
        <taxon>Chromatiaceae</taxon>
        <taxon>Thiospirillum</taxon>
    </lineage>
</organism>
<accession>A0A839HLP9</accession>
<proteinExistence type="predicted"/>
<dbReference type="InterPro" id="IPR008538">
    <property type="entry name" value="Uma2"/>
</dbReference>
<dbReference type="EMBL" id="JABVCQ010000053">
    <property type="protein sequence ID" value="MBB1127347.1"/>
    <property type="molecule type" value="Genomic_DNA"/>
</dbReference>
<dbReference type="PANTHER" id="PTHR36558:SF1">
    <property type="entry name" value="RESTRICTION ENDONUCLEASE DOMAIN-CONTAINING PROTEIN-RELATED"/>
    <property type="match status" value="1"/>
</dbReference>
<reference evidence="2 3" key="1">
    <citation type="journal article" date="2020" name="Arch. Microbiol.">
        <title>The genome sequence of the giant phototrophic gammaproteobacterium Thiospirillum jenense gives insight into its physiological properties and phylogenetic relationships.</title>
        <authorList>
            <person name="Imhoff J.F."/>
            <person name="Meyer T.E."/>
            <person name="Kyndt J.A."/>
        </authorList>
    </citation>
    <scope>NUCLEOTIDE SEQUENCE [LARGE SCALE GENOMIC DNA]</scope>
    <source>
        <strain evidence="2 3">DSM 216</strain>
    </source>
</reference>
<evidence type="ECO:0000313" key="3">
    <source>
        <dbReference type="Proteomes" id="UP000548632"/>
    </source>
</evidence>
<dbReference type="InterPro" id="IPR011335">
    <property type="entry name" value="Restrct_endonuc-II-like"/>
</dbReference>
<dbReference type="Gene3D" id="3.90.1570.10">
    <property type="entry name" value="tt1808, chain A"/>
    <property type="match status" value="1"/>
</dbReference>
<comment type="caution">
    <text evidence="2">The sequence shown here is derived from an EMBL/GenBank/DDBJ whole genome shotgun (WGS) entry which is preliminary data.</text>
</comment>
<sequence>MNALPAQLQLTAAEYLIWERQQETRHEYINGAIHAMVGASRAHNLICANLLAALHRQLRGQPCEVYTNDMRVKVNQTGMYTYPDVVAVCGQPLFEDQAVDTLLNPLVIIEVLSASTETYDRGAKFLHYRTVPTVQDYLLVAQHECRIEQYQRQAHQQWLLTEYVQCTAVIELNTLGCRLLLHDVYERVMQ</sequence>
<dbReference type="InterPro" id="IPR012296">
    <property type="entry name" value="Nuclease_put_TT1808"/>
</dbReference>
<keyword evidence="2" id="KW-0255">Endonuclease</keyword>
<dbReference type="PANTHER" id="PTHR36558">
    <property type="entry name" value="GLR1098 PROTEIN"/>
    <property type="match status" value="1"/>
</dbReference>
<evidence type="ECO:0000313" key="2">
    <source>
        <dbReference type="EMBL" id="MBB1127347.1"/>
    </source>
</evidence>
<dbReference type="Proteomes" id="UP000548632">
    <property type="component" value="Unassembled WGS sequence"/>
</dbReference>
<keyword evidence="3" id="KW-1185">Reference proteome</keyword>
<dbReference type="RefSeq" id="WP_182584969.1">
    <property type="nucleotide sequence ID" value="NZ_JABVCQ010000053.1"/>
</dbReference>
<dbReference type="SUPFAM" id="SSF52980">
    <property type="entry name" value="Restriction endonuclease-like"/>
    <property type="match status" value="1"/>
</dbReference>
<protein>
    <submittedName>
        <fullName evidence="2">Uma2 family endonuclease</fullName>
    </submittedName>
</protein>
<evidence type="ECO:0000259" key="1">
    <source>
        <dbReference type="Pfam" id="PF05685"/>
    </source>
</evidence>
<dbReference type="CDD" id="cd06260">
    <property type="entry name" value="DUF820-like"/>
    <property type="match status" value="1"/>
</dbReference>
<keyword evidence="2" id="KW-0540">Nuclease</keyword>
<feature type="domain" description="Putative restriction endonuclease" evidence="1">
    <location>
        <begin position="13"/>
        <end position="175"/>
    </location>
</feature>
<keyword evidence="2" id="KW-0378">Hydrolase</keyword>
<dbReference type="AlphaFoldDB" id="A0A839HLP9"/>
<gene>
    <name evidence="2" type="ORF">HUK38_14130</name>
</gene>
<dbReference type="GO" id="GO:0004519">
    <property type="term" value="F:endonuclease activity"/>
    <property type="evidence" value="ECO:0007669"/>
    <property type="project" value="UniProtKB-KW"/>
</dbReference>
<name>A0A839HLP9_9GAMM</name>